<dbReference type="Proteomes" id="UP000001423">
    <property type="component" value="Chromosome"/>
</dbReference>
<keyword evidence="4" id="KW-1185">Reference proteome</keyword>
<dbReference type="EMBL" id="BX548175">
    <property type="protein sequence ID" value="CAE21096.1"/>
    <property type="molecule type" value="Genomic_DNA"/>
</dbReference>
<organism evidence="3 4">
    <name type="scientific">Prochlorococcus marinus (strain MIT 9313)</name>
    <dbReference type="NCBI Taxonomy" id="74547"/>
    <lineage>
        <taxon>Bacteria</taxon>
        <taxon>Bacillati</taxon>
        <taxon>Cyanobacteriota</taxon>
        <taxon>Cyanophyceae</taxon>
        <taxon>Synechococcales</taxon>
        <taxon>Prochlorococcaceae</taxon>
        <taxon>Prochlorococcus</taxon>
    </lineage>
</organism>
<evidence type="ECO:0000259" key="2">
    <source>
        <dbReference type="Pfam" id="PF12965"/>
    </source>
</evidence>
<dbReference type="OrthoDB" id="558691at2"/>
<name>Q7V738_PROMM</name>
<proteinExistence type="predicted"/>
<dbReference type="InterPro" id="IPR024385">
    <property type="entry name" value="DUF3854"/>
</dbReference>
<feature type="region of interest" description="Disordered" evidence="1">
    <location>
        <begin position="44"/>
        <end position="70"/>
    </location>
</feature>
<dbReference type="AlphaFoldDB" id="Q7V738"/>
<evidence type="ECO:0000313" key="4">
    <source>
        <dbReference type="Proteomes" id="UP000001423"/>
    </source>
</evidence>
<gene>
    <name evidence="3" type="ordered locus">PMT_0921</name>
</gene>
<reference evidence="3 4" key="1">
    <citation type="journal article" date="2003" name="Nature">
        <title>Genome divergence in two Prochlorococcus ecotypes reflects oceanic niche differentiation.</title>
        <authorList>
            <person name="Rocap G."/>
            <person name="Larimer F.W."/>
            <person name="Lamerdin J.E."/>
            <person name="Malfatti S."/>
            <person name="Chain P."/>
            <person name="Ahlgren N.A."/>
            <person name="Arellano A."/>
            <person name="Coleman M."/>
            <person name="Hauser L."/>
            <person name="Hess W.R."/>
            <person name="Johnson Z.I."/>
            <person name="Land M.L."/>
            <person name="Lindell D."/>
            <person name="Post A.F."/>
            <person name="Regala W."/>
            <person name="Shah M."/>
            <person name="Shaw S.L."/>
            <person name="Steglich C."/>
            <person name="Sullivan M.B."/>
            <person name="Ting C.S."/>
            <person name="Tolonen A."/>
            <person name="Webb E.A."/>
            <person name="Zinser E.R."/>
            <person name="Chisholm S.W."/>
        </authorList>
    </citation>
    <scope>NUCLEOTIDE SEQUENCE [LARGE SCALE GENOMIC DNA]</scope>
    <source>
        <strain evidence="4">MIT 9313</strain>
    </source>
</reference>
<dbReference type="eggNOG" id="COG0358">
    <property type="taxonomic scope" value="Bacteria"/>
</dbReference>
<sequence length="221" mass="24744">MKSSEHLAYLKERGVDPARLGGHYFADGSDLCIPYCDPQGKPYKDSRGNPYRVRRPFPTGKPKFKAPPASGSRPYFSPLMPEGYLDDINIPLVLIEGPVKVDSCFQNIPNGYCFVGLTGTWNTKDRRDENGVWNNKNATRLLPELKAIPMRGRKVIILFDSDIEDNISVNQAATDIGNWTRKLGAKPHRCTLPFEHDGSKNGADDFLVRHGADVLQERLES</sequence>
<feature type="domain" description="DUF3854" evidence="2">
    <location>
        <begin position="85"/>
        <end position="213"/>
    </location>
</feature>
<evidence type="ECO:0000256" key="1">
    <source>
        <dbReference type="SAM" id="MobiDB-lite"/>
    </source>
</evidence>
<evidence type="ECO:0000313" key="3">
    <source>
        <dbReference type="EMBL" id="CAE21096.1"/>
    </source>
</evidence>
<dbReference type="RefSeq" id="WP_011130299.1">
    <property type="nucleotide sequence ID" value="NC_005071.1"/>
</dbReference>
<dbReference type="Pfam" id="PF12965">
    <property type="entry name" value="DUF3854"/>
    <property type="match status" value="1"/>
</dbReference>
<dbReference type="HOGENOM" id="CLU_1249728_0_0_3"/>
<accession>Q7V738</accession>
<protein>
    <recommendedName>
        <fullName evidence="2">DUF3854 domain-containing protein</fullName>
    </recommendedName>
</protein>
<dbReference type="KEGG" id="pmt:PMT_0921"/>